<dbReference type="PROSITE" id="PS51217">
    <property type="entry name" value="UVRD_HELICASE_CTER"/>
    <property type="match status" value="1"/>
</dbReference>
<dbReference type="EMBL" id="PDLN01000011">
    <property type="protein sequence ID" value="RDW71880.1"/>
    <property type="molecule type" value="Genomic_DNA"/>
</dbReference>
<dbReference type="SUPFAM" id="SSF52540">
    <property type="entry name" value="P-loop containing nucleoside triphosphate hydrolases"/>
    <property type="match status" value="1"/>
</dbReference>
<dbReference type="CDD" id="cd18807">
    <property type="entry name" value="SF1_C_UvrD"/>
    <property type="match status" value="1"/>
</dbReference>
<reference evidence="15 16" key="1">
    <citation type="journal article" date="2018" name="IMA Fungus">
        <title>IMA Genome-F 9: Draft genome sequence of Annulohypoxylon stygium, Aspergillus mulundensis, Berkeleyomyces basicola (syn. Thielaviopsis basicola), Ceratocystis smalleyi, two Cercospora beticola strains, Coleophoma cylindrospora, Fusarium fracticaudum, Phialophora cf. hyalina, and Morchella septimelata.</title>
        <authorList>
            <person name="Wingfield B.D."/>
            <person name="Bills G.F."/>
            <person name="Dong Y."/>
            <person name="Huang W."/>
            <person name="Nel W.J."/>
            <person name="Swalarsk-Parry B.S."/>
            <person name="Vaghefi N."/>
            <person name="Wilken P.M."/>
            <person name="An Z."/>
            <person name="de Beer Z.W."/>
            <person name="De Vos L."/>
            <person name="Chen L."/>
            <person name="Duong T.A."/>
            <person name="Gao Y."/>
            <person name="Hammerbacher A."/>
            <person name="Kikkert J.R."/>
            <person name="Li Y."/>
            <person name="Li H."/>
            <person name="Li K."/>
            <person name="Li Q."/>
            <person name="Liu X."/>
            <person name="Ma X."/>
            <person name="Naidoo K."/>
            <person name="Pethybridge S.J."/>
            <person name="Sun J."/>
            <person name="Steenkamp E.T."/>
            <person name="van der Nest M.A."/>
            <person name="van Wyk S."/>
            <person name="Wingfield M.J."/>
            <person name="Xiong C."/>
            <person name="Yue Q."/>
            <person name="Zhang X."/>
        </authorList>
    </citation>
    <scope>NUCLEOTIDE SEQUENCE [LARGE SCALE GENOMIC DNA]</scope>
    <source>
        <strain evidence="15 16">BP5796</strain>
    </source>
</reference>
<dbReference type="GO" id="GO:0000725">
    <property type="term" value="P:recombinational repair"/>
    <property type="evidence" value="ECO:0007669"/>
    <property type="project" value="TreeGrafter"/>
</dbReference>
<dbReference type="AlphaFoldDB" id="A0A3D8RD34"/>
<feature type="compositionally biased region" description="Basic and acidic residues" evidence="12">
    <location>
        <begin position="973"/>
        <end position="989"/>
    </location>
</feature>
<evidence type="ECO:0000256" key="1">
    <source>
        <dbReference type="ARBA" id="ARBA00009922"/>
    </source>
</evidence>
<dbReference type="InterPro" id="IPR027417">
    <property type="entry name" value="P-loop_NTPase"/>
</dbReference>
<evidence type="ECO:0000256" key="3">
    <source>
        <dbReference type="ARBA" id="ARBA00022801"/>
    </source>
</evidence>
<dbReference type="GO" id="GO:0043138">
    <property type="term" value="F:3'-5' DNA helicase activity"/>
    <property type="evidence" value="ECO:0007669"/>
    <property type="project" value="UniProtKB-EC"/>
</dbReference>
<comment type="caution">
    <text evidence="15">The sequence shown here is derived from an EMBL/GenBank/DDBJ whole genome shotgun (WGS) entry which is preliminary data.</text>
</comment>
<dbReference type="InterPro" id="IPR013986">
    <property type="entry name" value="DExx_box_DNA_helicase_dom_sf"/>
</dbReference>
<proteinExistence type="inferred from homology"/>
<evidence type="ECO:0000256" key="6">
    <source>
        <dbReference type="ARBA" id="ARBA00023125"/>
    </source>
</evidence>
<keyword evidence="16" id="KW-1185">Reference proteome</keyword>
<dbReference type="InterPro" id="IPR014017">
    <property type="entry name" value="DNA_helicase_UvrD-like_C"/>
</dbReference>
<evidence type="ECO:0000256" key="8">
    <source>
        <dbReference type="ARBA" id="ARBA00034617"/>
    </source>
</evidence>
<evidence type="ECO:0000256" key="7">
    <source>
        <dbReference type="ARBA" id="ARBA00023235"/>
    </source>
</evidence>
<evidence type="ECO:0000256" key="11">
    <source>
        <dbReference type="PROSITE-ProRule" id="PRU00560"/>
    </source>
</evidence>
<feature type="compositionally biased region" description="Basic and acidic residues" evidence="12">
    <location>
        <begin position="791"/>
        <end position="800"/>
    </location>
</feature>
<name>A0A3D8RD34_9HELO</name>
<dbReference type="Gene3D" id="1.10.486.10">
    <property type="entry name" value="PCRA, domain 4"/>
    <property type="match status" value="1"/>
</dbReference>
<feature type="region of interest" description="Disordered" evidence="12">
    <location>
        <begin position="973"/>
        <end position="1015"/>
    </location>
</feature>
<evidence type="ECO:0000313" key="15">
    <source>
        <dbReference type="EMBL" id="RDW71880.1"/>
    </source>
</evidence>
<comment type="similarity">
    <text evidence="1">Belongs to the helicase family. UvrD subfamily.</text>
</comment>
<gene>
    <name evidence="15" type="ORF">BP5796_07914</name>
</gene>
<dbReference type="Gene3D" id="3.40.50.300">
    <property type="entry name" value="P-loop containing nucleotide triphosphate hydrolases"/>
    <property type="match status" value="2"/>
</dbReference>
<evidence type="ECO:0000256" key="2">
    <source>
        <dbReference type="ARBA" id="ARBA00022741"/>
    </source>
</evidence>
<feature type="domain" description="UvrD-like helicase ATP-binding" evidence="13">
    <location>
        <begin position="8"/>
        <end position="280"/>
    </location>
</feature>
<evidence type="ECO:0000256" key="5">
    <source>
        <dbReference type="ARBA" id="ARBA00022840"/>
    </source>
</evidence>
<dbReference type="GO" id="GO:0005524">
    <property type="term" value="F:ATP binding"/>
    <property type="evidence" value="ECO:0007669"/>
    <property type="project" value="UniProtKB-UniRule"/>
</dbReference>
<feature type="compositionally biased region" description="Low complexity" evidence="12">
    <location>
        <begin position="1004"/>
        <end position="1015"/>
    </location>
</feature>
<organism evidence="15 16">
    <name type="scientific">Coleophoma crateriformis</name>
    <dbReference type="NCBI Taxonomy" id="565419"/>
    <lineage>
        <taxon>Eukaryota</taxon>
        <taxon>Fungi</taxon>
        <taxon>Dikarya</taxon>
        <taxon>Ascomycota</taxon>
        <taxon>Pezizomycotina</taxon>
        <taxon>Leotiomycetes</taxon>
        <taxon>Helotiales</taxon>
        <taxon>Dermateaceae</taxon>
        <taxon>Coleophoma</taxon>
    </lineage>
</organism>
<dbReference type="Pfam" id="PF13361">
    <property type="entry name" value="UvrD_C"/>
    <property type="match status" value="1"/>
</dbReference>
<evidence type="ECO:0000259" key="13">
    <source>
        <dbReference type="PROSITE" id="PS51198"/>
    </source>
</evidence>
<accession>A0A3D8RD34</accession>
<keyword evidence="6" id="KW-0238">DNA-binding</keyword>
<dbReference type="PROSITE" id="PS51198">
    <property type="entry name" value="UVRD_HELICASE_ATP_BIND"/>
    <property type="match status" value="1"/>
</dbReference>
<dbReference type="GO" id="GO:0003677">
    <property type="term" value="F:DNA binding"/>
    <property type="evidence" value="ECO:0007669"/>
    <property type="project" value="UniProtKB-KW"/>
</dbReference>
<comment type="catalytic activity">
    <reaction evidence="8">
        <text>Couples ATP hydrolysis with the unwinding of duplex DNA by translocating in the 3'-5' direction.</text>
        <dbReference type="EC" id="5.6.2.4"/>
    </reaction>
</comment>
<evidence type="ECO:0000256" key="9">
    <source>
        <dbReference type="ARBA" id="ARBA00034808"/>
    </source>
</evidence>
<evidence type="ECO:0000313" key="16">
    <source>
        <dbReference type="Proteomes" id="UP000256328"/>
    </source>
</evidence>
<dbReference type="OrthoDB" id="1470711at2759"/>
<dbReference type="PANTHER" id="PTHR11070">
    <property type="entry name" value="UVRD / RECB / PCRA DNA HELICASE FAMILY MEMBER"/>
    <property type="match status" value="1"/>
</dbReference>
<dbReference type="Proteomes" id="UP000256328">
    <property type="component" value="Unassembled WGS sequence"/>
</dbReference>
<dbReference type="InterPro" id="IPR014016">
    <property type="entry name" value="UvrD-like_ATP-bd"/>
</dbReference>
<keyword evidence="4 11" id="KW-0347">Helicase</keyword>
<dbReference type="InterPro" id="IPR000212">
    <property type="entry name" value="DNA_helicase_UvrD/REP"/>
</dbReference>
<evidence type="ECO:0000256" key="12">
    <source>
        <dbReference type="SAM" id="MobiDB-lite"/>
    </source>
</evidence>
<evidence type="ECO:0000256" key="10">
    <source>
        <dbReference type="ARBA" id="ARBA00048988"/>
    </source>
</evidence>
<dbReference type="PANTHER" id="PTHR11070:SF2">
    <property type="entry name" value="ATP-DEPENDENT DNA HELICASE SRS2"/>
    <property type="match status" value="1"/>
</dbReference>
<dbReference type="FunFam" id="1.10.486.10:FF:000011">
    <property type="entry name" value="ATP-depentend DNA helicase, putative"/>
    <property type="match status" value="1"/>
</dbReference>
<dbReference type="GO" id="GO:0016787">
    <property type="term" value="F:hydrolase activity"/>
    <property type="evidence" value="ECO:0007669"/>
    <property type="project" value="UniProtKB-UniRule"/>
</dbReference>
<evidence type="ECO:0000256" key="4">
    <source>
        <dbReference type="ARBA" id="ARBA00022806"/>
    </source>
</evidence>
<sequence length="1100" mass="121829">MSFDHVLANLNSSQHAAVSSFADTLAILAGPGSGKTHTLTSRTAWLLHQGLQPWNIIVATFTVKAAREMKERIGKLIGNGLESKLVLGTFHSISRRYLARYGHLIDIKKDFGIADSADSLAIIKRIIKRHNLNIDPGAARSRISSRKAKGDHYVEAKHPAKSVDIQEFETCWTEYEEALKRSNLLDYDDLLLRCVQLLRTHPSCVSNVEAVLIDEFQDTNIVQFDLMRLFATQRKRITIVGDPDQSIYGFRSAETKNFKRLLRQYPETVTIALEENYRSSGAILLTALGVIEQDTSRIAKSLMPTHTVGTKPVLRKLGNAHKEAGWLVSEIQRCLGLTGTLLDGNDFAILLRSAALSRLIESALGKAGIAYRMVGGHRFYDRVEVKIILDYLRVINQPDNNDALARIINVPSRRIGETTVKAMLEEAEQSSTTLWSLLLDTAQGNRTMKTKLGKEADRNIGIFIDLVLKARKKIAACPDQKYSTVELIDYVVSKSRFEDFLEKKYSEDHESRWANIQELRIQATDFEAQLSEEDEEALPEIDGLEQDGSSNPLSKFLANVALASEVKKDDDGPEAPQVTISTIHAAKGLEWPIVFIPAAYQGSIPHSRAEDSDEERRLLYVAMTRAKALLYISLPLKNSQGEETTLSPFLSPLSLSPLLDKQGPKIGSSLVQTFAQILGRPLPSAQSIAISSSNLKCSEDSLFSLEGDEGFANDESRRAKWDGQHNFTMGQRAPKRQRTDAHNMTQVIVEVPWKGGHITTMDQATKSTNTGFVTAGSHMTVLAEQSVNRNMDMKEQEDAVKMSSISSKRTSKRPEGQTSLHGFLGKRPPQTREDATSSKRQQPYAPVVPQNFAFQRTANTLLRVEIPSFDKSSLSIAPSLANHRIGPSSILPRPKAKDIDTVPNNNEYVFLSSSPPRPTRSKLEHEMSSPPTAKPTDLTENPSILPHIRPPKVVLKRCASDIAQNLLKDRVTDQGVVESKESSIKRAQSDRSNVAASAKPKRPPVSSLLPPDLPLGSSARTMHKQCMPVTTLKPMPVPDVRQIEKMQVPETRPATTFHTTSMSMLAANTGKRTLGVRRSMTAWSSKGQSFKPPTMSRPAG</sequence>
<keyword evidence="5 11" id="KW-0067">ATP-binding</keyword>
<protein>
    <recommendedName>
        <fullName evidence="9">DNA 3'-5' helicase</fullName>
        <ecNumber evidence="9">5.6.2.4</ecNumber>
    </recommendedName>
</protein>
<dbReference type="CDD" id="cd17932">
    <property type="entry name" value="DEXQc_UvrD"/>
    <property type="match status" value="1"/>
</dbReference>
<dbReference type="Pfam" id="PF00580">
    <property type="entry name" value="UvrD-helicase"/>
    <property type="match status" value="1"/>
</dbReference>
<dbReference type="EC" id="5.6.2.4" evidence="9"/>
<keyword evidence="7" id="KW-0413">Isomerase</keyword>
<feature type="region of interest" description="Disordered" evidence="12">
    <location>
        <begin position="907"/>
        <end position="945"/>
    </location>
</feature>
<keyword evidence="3 11" id="KW-0378">Hydrolase</keyword>
<evidence type="ECO:0000259" key="14">
    <source>
        <dbReference type="PROSITE" id="PS51217"/>
    </source>
</evidence>
<feature type="region of interest" description="Disordered" evidence="12">
    <location>
        <begin position="785"/>
        <end position="848"/>
    </location>
</feature>
<feature type="domain" description="UvrD-like helicase C-terminal" evidence="14">
    <location>
        <begin position="281"/>
        <end position="588"/>
    </location>
</feature>
<comment type="catalytic activity">
    <reaction evidence="10">
        <text>ATP + H2O = ADP + phosphate + H(+)</text>
        <dbReference type="Rhea" id="RHEA:13065"/>
        <dbReference type="ChEBI" id="CHEBI:15377"/>
        <dbReference type="ChEBI" id="CHEBI:15378"/>
        <dbReference type="ChEBI" id="CHEBI:30616"/>
        <dbReference type="ChEBI" id="CHEBI:43474"/>
        <dbReference type="ChEBI" id="CHEBI:456216"/>
        <dbReference type="EC" id="5.6.2.4"/>
    </reaction>
</comment>
<feature type="binding site" evidence="11">
    <location>
        <begin position="29"/>
        <end position="36"/>
    </location>
    <ligand>
        <name>ATP</name>
        <dbReference type="ChEBI" id="CHEBI:30616"/>
    </ligand>
</feature>
<feature type="region of interest" description="Disordered" evidence="12">
    <location>
        <begin position="1081"/>
        <end position="1100"/>
    </location>
</feature>
<dbReference type="GO" id="GO:0005634">
    <property type="term" value="C:nucleus"/>
    <property type="evidence" value="ECO:0007669"/>
    <property type="project" value="TreeGrafter"/>
</dbReference>
<dbReference type="Gene3D" id="1.10.10.160">
    <property type="match status" value="1"/>
</dbReference>
<keyword evidence="2 11" id="KW-0547">Nucleotide-binding</keyword>